<feature type="domain" description="Obg" evidence="8">
    <location>
        <begin position="1"/>
        <end position="119"/>
    </location>
</feature>
<evidence type="ECO:0000256" key="5">
    <source>
        <dbReference type="ARBA" id="ARBA00023134"/>
    </source>
</evidence>
<dbReference type="InterPro" id="IPR036726">
    <property type="entry name" value="GTP1_OBG_dom_sf"/>
</dbReference>
<name>A0A3R7PNG8_PENVA</name>
<dbReference type="InterPro" id="IPR006169">
    <property type="entry name" value="GTP1_OBG_dom"/>
</dbReference>
<keyword evidence="4" id="KW-0547">Nucleotide-binding</keyword>
<evidence type="ECO:0000313" key="10">
    <source>
        <dbReference type="Proteomes" id="UP000283509"/>
    </source>
</evidence>
<dbReference type="OrthoDB" id="347018at2759"/>
<dbReference type="PROSITE" id="PS51883">
    <property type="entry name" value="OBG"/>
    <property type="match status" value="1"/>
</dbReference>
<dbReference type="GO" id="GO:0005730">
    <property type="term" value="C:nucleolus"/>
    <property type="evidence" value="ECO:0007669"/>
    <property type="project" value="UniProtKB-SubCell"/>
</dbReference>
<gene>
    <name evidence="9" type="ORF">C7M84_009461</name>
</gene>
<evidence type="ECO:0000256" key="6">
    <source>
        <dbReference type="ARBA" id="ARBA00023242"/>
    </source>
</evidence>
<protein>
    <submittedName>
        <fullName evidence="9">GTP-binding protein 10</fullName>
    </submittedName>
</protein>
<reference evidence="9 10" key="2">
    <citation type="submission" date="2019-01" db="EMBL/GenBank/DDBJ databases">
        <title>The decoding of complex shrimp genome reveals the adaptation for benthos swimmer, frequently molting mechanism and breeding impact on genome.</title>
        <authorList>
            <person name="Sun Y."/>
            <person name="Gao Y."/>
            <person name="Yu Y."/>
        </authorList>
    </citation>
    <scope>NUCLEOTIDE SEQUENCE [LARGE SCALE GENOMIC DNA]</scope>
    <source>
        <tissue evidence="9">Muscle</tissue>
    </source>
</reference>
<dbReference type="InterPro" id="IPR045086">
    <property type="entry name" value="OBG_GTPase"/>
</dbReference>
<dbReference type="InterPro" id="IPR031167">
    <property type="entry name" value="G_OBG"/>
</dbReference>
<keyword evidence="10" id="KW-1185">Reference proteome</keyword>
<dbReference type="PANTHER" id="PTHR11702">
    <property type="entry name" value="DEVELOPMENTALLY REGULATED GTP-BINDING PROTEIN-RELATED"/>
    <property type="match status" value="1"/>
</dbReference>
<dbReference type="CDD" id="cd01898">
    <property type="entry name" value="Obg"/>
    <property type="match status" value="1"/>
</dbReference>
<dbReference type="GO" id="GO:0042254">
    <property type="term" value="P:ribosome biogenesis"/>
    <property type="evidence" value="ECO:0007669"/>
    <property type="project" value="UniProtKB-UniRule"/>
</dbReference>
<proteinExistence type="inferred from homology"/>
<accession>A0A3R7PNG8</accession>
<evidence type="ECO:0000256" key="2">
    <source>
        <dbReference type="ARBA" id="ARBA00007699"/>
    </source>
</evidence>
<comment type="caution">
    <text evidence="9">The sequence shown here is derived from an EMBL/GenBank/DDBJ whole genome shotgun (WGS) entry which is preliminary data.</text>
</comment>
<dbReference type="GO" id="GO:0005525">
    <property type="term" value="F:GTP binding"/>
    <property type="evidence" value="ECO:0007669"/>
    <property type="project" value="UniProtKB-KW"/>
</dbReference>
<dbReference type="PANTHER" id="PTHR11702:SF43">
    <property type="entry name" value="GTP-BINDING PROTEIN 10"/>
    <property type="match status" value="1"/>
</dbReference>
<organism evidence="9 10">
    <name type="scientific">Penaeus vannamei</name>
    <name type="common">Whiteleg shrimp</name>
    <name type="synonym">Litopenaeus vannamei</name>
    <dbReference type="NCBI Taxonomy" id="6689"/>
    <lineage>
        <taxon>Eukaryota</taxon>
        <taxon>Metazoa</taxon>
        <taxon>Ecdysozoa</taxon>
        <taxon>Arthropoda</taxon>
        <taxon>Crustacea</taxon>
        <taxon>Multicrustacea</taxon>
        <taxon>Malacostraca</taxon>
        <taxon>Eumalacostraca</taxon>
        <taxon>Eucarida</taxon>
        <taxon>Decapoda</taxon>
        <taxon>Dendrobranchiata</taxon>
        <taxon>Penaeoidea</taxon>
        <taxon>Penaeidae</taxon>
        <taxon>Penaeus</taxon>
    </lineage>
</organism>
<dbReference type="GO" id="GO:0000287">
    <property type="term" value="F:magnesium ion binding"/>
    <property type="evidence" value="ECO:0007669"/>
    <property type="project" value="InterPro"/>
</dbReference>
<dbReference type="PRINTS" id="PR00326">
    <property type="entry name" value="GTP1OBG"/>
</dbReference>
<evidence type="ECO:0000256" key="1">
    <source>
        <dbReference type="ARBA" id="ARBA00004604"/>
    </source>
</evidence>
<evidence type="ECO:0000259" key="8">
    <source>
        <dbReference type="PROSITE" id="PS51883"/>
    </source>
</evidence>
<dbReference type="Pfam" id="PF01926">
    <property type="entry name" value="MMR_HSR1"/>
    <property type="match status" value="1"/>
</dbReference>
<dbReference type="Gene3D" id="3.40.50.300">
    <property type="entry name" value="P-loop containing nucleotide triphosphate hydrolases"/>
    <property type="match status" value="1"/>
</dbReference>
<sequence>MGYPRFGGVGGNGGNIYVEAKEDCNLLKTLKARPDKRWCSDSGANSRQFRILGEQGKDVCIPVPVGTSVRLDDQRLIGELNQIGDKILVARGGVGGSPNNQYNGQKGQAHHIILELKLIADIGLVGFPNAGKSTLLKAISNAKPKIASYPFTTLKPNLGMAEFKDGRQISIADLPGLVEGSWANVGMGHKFLKHVERTKMLLFMVDINGFRLGPKYPYRSATENVVLLNKELELYSPDLVEKPSLLVVNKMDSPFAEDKLKRLLDELQHIRDVCARFPEEMCPDQFVVFDEIIPCSAKENKESVDYVKRRLRELLDFYDDQEREVQELAAKSRAKSKLIETNLQLV</sequence>
<dbReference type="SUPFAM" id="SSF82051">
    <property type="entry name" value="Obg GTP-binding protein N-terminal domain"/>
    <property type="match status" value="1"/>
</dbReference>
<comment type="subcellular location">
    <subcellularLocation>
        <location evidence="1">Nucleus</location>
        <location evidence="1">Nucleolus</location>
    </subcellularLocation>
</comment>
<dbReference type="PIRSF" id="PIRSF002401">
    <property type="entry name" value="GTP_bd_Obg/CgtA"/>
    <property type="match status" value="1"/>
</dbReference>
<evidence type="ECO:0000256" key="4">
    <source>
        <dbReference type="ARBA" id="ARBA00022741"/>
    </source>
</evidence>
<reference evidence="9 10" key="1">
    <citation type="submission" date="2018-04" db="EMBL/GenBank/DDBJ databases">
        <authorList>
            <person name="Zhang X."/>
            <person name="Yuan J."/>
            <person name="Li F."/>
            <person name="Xiang J."/>
        </authorList>
    </citation>
    <scope>NUCLEOTIDE SEQUENCE [LARGE SCALE GENOMIC DNA]</scope>
    <source>
        <tissue evidence="9">Muscle</tissue>
    </source>
</reference>
<dbReference type="GO" id="GO:0005739">
    <property type="term" value="C:mitochondrion"/>
    <property type="evidence" value="ECO:0007669"/>
    <property type="project" value="TreeGrafter"/>
</dbReference>
<dbReference type="AlphaFoldDB" id="A0A3R7PNG8"/>
<dbReference type="Proteomes" id="UP000283509">
    <property type="component" value="Unassembled WGS sequence"/>
</dbReference>
<keyword evidence="6" id="KW-0539">Nucleus</keyword>
<evidence type="ECO:0000259" key="7">
    <source>
        <dbReference type="PROSITE" id="PS51710"/>
    </source>
</evidence>
<evidence type="ECO:0000313" key="9">
    <source>
        <dbReference type="EMBL" id="ROT72156.1"/>
    </source>
</evidence>
<evidence type="ECO:0000256" key="3">
    <source>
        <dbReference type="ARBA" id="ARBA00022517"/>
    </source>
</evidence>
<dbReference type="EMBL" id="QCYY01002197">
    <property type="protein sequence ID" value="ROT72156.1"/>
    <property type="molecule type" value="Genomic_DNA"/>
</dbReference>
<dbReference type="InterPro" id="IPR014100">
    <property type="entry name" value="GTP-bd_Obg/CgtA"/>
</dbReference>
<dbReference type="InterPro" id="IPR027417">
    <property type="entry name" value="P-loop_NTPase"/>
</dbReference>
<dbReference type="Pfam" id="PF01018">
    <property type="entry name" value="GTP1_OBG"/>
    <property type="match status" value="1"/>
</dbReference>
<dbReference type="GO" id="GO:0003924">
    <property type="term" value="F:GTPase activity"/>
    <property type="evidence" value="ECO:0007669"/>
    <property type="project" value="InterPro"/>
</dbReference>
<keyword evidence="5" id="KW-0342">GTP-binding</keyword>
<dbReference type="SUPFAM" id="SSF52540">
    <property type="entry name" value="P-loop containing nucleoside triphosphate hydrolases"/>
    <property type="match status" value="1"/>
</dbReference>
<feature type="domain" description="OBG-type G" evidence="7">
    <location>
        <begin position="120"/>
        <end position="316"/>
    </location>
</feature>
<dbReference type="PROSITE" id="PS51710">
    <property type="entry name" value="G_OBG"/>
    <property type="match status" value="1"/>
</dbReference>
<keyword evidence="3" id="KW-0690">Ribosome biogenesis</keyword>
<dbReference type="InterPro" id="IPR006073">
    <property type="entry name" value="GTP-bd"/>
</dbReference>
<dbReference type="Gene3D" id="2.70.210.12">
    <property type="entry name" value="GTP1/OBG domain"/>
    <property type="match status" value="1"/>
</dbReference>
<dbReference type="STRING" id="6689.A0A3R7PNG8"/>
<comment type="similarity">
    <text evidence="2">Belongs to the TRAFAC class OBG-HflX-like GTPase superfamily. OBG GTPase family.</text>
</comment>